<dbReference type="GO" id="GO:0006352">
    <property type="term" value="P:DNA-templated transcription initiation"/>
    <property type="evidence" value="ECO:0007669"/>
    <property type="project" value="InterPro"/>
</dbReference>
<evidence type="ECO:0000313" key="10">
    <source>
        <dbReference type="Proteomes" id="UP000324781"/>
    </source>
</evidence>
<keyword evidence="3 6" id="KW-0731">Sigma factor</keyword>
<organism evidence="9 10">
    <name type="scientific">Thermoclostridium caenicola</name>
    <dbReference type="NCBI Taxonomy" id="659425"/>
    <lineage>
        <taxon>Bacteria</taxon>
        <taxon>Bacillati</taxon>
        <taxon>Bacillota</taxon>
        <taxon>Clostridia</taxon>
        <taxon>Eubacteriales</taxon>
        <taxon>Oscillospiraceae</taxon>
        <taxon>Thermoclostridium</taxon>
    </lineage>
</organism>
<keyword evidence="2 6" id="KW-0805">Transcription regulation</keyword>
<feature type="domain" description="RNA polymerase sigma-70 region 2" evidence="7">
    <location>
        <begin position="15"/>
        <end position="81"/>
    </location>
</feature>
<dbReference type="PROSITE" id="PS01063">
    <property type="entry name" value="SIGMA70_ECF"/>
    <property type="match status" value="1"/>
</dbReference>
<evidence type="ECO:0000313" key="9">
    <source>
        <dbReference type="EMBL" id="SHI87097.1"/>
    </source>
</evidence>
<evidence type="ECO:0000256" key="2">
    <source>
        <dbReference type="ARBA" id="ARBA00023015"/>
    </source>
</evidence>
<name>A0A1M6ENJ8_9FIRM</name>
<evidence type="ECO:0000256" key="3">
    <source>
        <dbReference type="ARBA" id="ARBA00023082"/>
    </source>
</evidence>
<evidence type="ECO:0000256" key="4">
    <source>
        <dbReference type="ARBA" id="ARBA00023125"/>
    </source>
</evidence>
<accession>A0A1M6ENJ8</accession>
<dbReference type="PANTHER" id="PTHR43133:SF51">
    <property type="entry name" value="RNA POLYMERASE SIGMA FACTOR"/>
    <property type="match status" value="1"/>
</dbReference>
<reference evidence="9 10" key="1">
    <citation type="submission" date="2016-11" db="EMBL/GenBank/DDBJ databases">
        <authorList>
            <person name="Varghese N."/>
            <person name="Submissions S."/>
        </authorList>
    </citation>
    <scope>NUCLEOTIDE SEQUENCE [LARGE SCALE GENOMIC DNA]</scope>
    <source>
        <strain evidence="9 10">DSM 19027</strain>
    </source>
</reference>
<dbReference type="Pfam" id="PF08281">
    <property type="entry name" value="Sigma70_r4_2"/>
    <property type="match status" value="1"/>
</dbReference>
<dbReference type="InterPro" id="IPR000838">
    <property type="entry name" value="RNA_pol_sigma70_ECF_CS"/>
</dbReference>
<dbReference type="GO" id="GO:0006950">
    <property type="term" value="P:response to stress"/>
    <property type="evidence" value="ECO:0007669"/>
    <property type="project" value="UniProtKB-ARBA"/>
</dbReference>
<gene>
    <name evidence="9" type="ORF">SAMN05444373_101322</name>
</gene>
<keyword evidence="10" id="KW-1185">Reference proteome</keyword>
<dbReference type="Gene3D" id="1.10.10.10">
    <property type="entry name" value="Winged helix-like DNA-binding domain superfamily/Winged helix DNA-binding domain"/>
    <property type="match status" value="1"/>
</dbReference>
<protein>
    <recommendedName>
        <fullName evidence="6">RNA polymerase sigma factor</fullName>
    </recommendedName>
</protein>
<comment type="similarity">
    <text evidence="1 6">Belongs to the sigma-70 factor family. ECF subfamily.</text>
</comment>
<evidence type="ECO:0000256" key="5">
    <source>
        <dbReference type="ARBA" id="ARBA00023163"/>
    </source>
</evidence>
<dbReference type="EMBL" id="FQZP01000013">
    <property type="protein sequence ID" value="SHI87097.1"/>
    <property type="molecule type" value="Genomic_DNA"/>
</dbReference>
<evidence type="ECO:0000256" key="1">
    <source>
        <dbReference type="ARBA" id="ARBA00010641"/>
    </source>
</evidence>
<dbReference type="PANTHER" id="PTHR43133">
    <property type="entry name" value="RNA POLYMERASE ECF-TYPE SIGMA FACTO"/>
    <property type="match status" value="1"/>
</dbReference>
<dbReference type="NCBIfam" id="TIGR02937">
    <property type="entry name" value="sigma70-ECF"/>
    <property type="match status" value="1"/>
</dbReference>
<dbReference type="InterPro" id="IPR007627">
    <property type="entry name" value="RNA_pol_sigma70_r2"/>
</dbReference>
<dbReference type="Proteomes" id="UP000324781">
    <property type="component" value="Unassembled WGS sequence"/>
</dbReference>
<dbReference type="InterPro" id="IPR039425">
    <property type="entry name" value="RNA_pol_sigma-70-like"/>
</dbReference>
<dbReference type="InterPro" id="IPR013325">
    <property type="entry name" value="RNA_pol_sigma_r2"/>
</dbReference>
<dbReference type="AlphaFoldDB" id="A0A1M6ENJ8"/>
<keyword evidence="5 6" id="KW-0804">Transcription</keyword>
<dbReference type="CDD" id="cd06171">
    <property type="entry name" value="Sigma70_r4"/>
    <property type="match status" value="1"/>
</dbReference>
<dbReference type="InterPro" id="IPR013249">
    <property type="entry name" value="RNA_pol_sigma70_r4_t2"/>
</dbReference>
<dbReference type="RefSeq" id="WP_149678318.1">
    <property type="nucleotide sequence ID" value="NZ_FQZP01000013.1"/>
</dbReference>
<dbReference type="InterPro" id="IPR036388">
    <property type="entry name" value="WH-like_DNA-bd_sf"/>
</dbReference>
<proteinExistence type="inferred from homology"/>
<dbReference type="SUPFAM" id="SSF88659">
    <property type="entry name" value="Sigma3 and sigma4 domains of RNA polymerase sigma factors"/>
    <property type="match status" value="1"/>
</dbReference>
<dbReference type="Pfam" id="PF04542">
    <property type="entry name" value="Sigma70_r2"/>
    <property type="match status" value="1"/>
</dbReference>
<dbReference type="Gene3D" id="1.10.1740.10">
    <property type="match status" value="1"/>
</dbReference>
<dbReference type="GO" id="GO:0016987">
    <property type="term" value="F:sigma factor activity"/>
    <property type="evidence" value="ECO:0007669"/>
    <property type="project" value="UniProtKB-KW"/>
</dbReference>
<evidence type="ECO:0000259" key="8">
    <source>
        <dbReference type="Pfam" id="PF08281"/>
    </source>
</evidence>
<dbReference type="SUPFAM" id="SSF88946">
    <property type="entry name" value="Sigma2 domain of RNA polymerase sigma factors"/>
    <property type="match status" value="1"/>
</dbReference>
<dbReference type="InterPro" id="IPR013324">
    <property type="entry name" value="RNA_pol_sigma_r3/r4-like"/>
</dbReference>
<evidence type="ECO:0000256" key="6">
    <source>
        <dbReference type="RuleBase" id="RU000716"/>
    </source>
</evidence>
<sequence length="163" mass="19098">MAYKSCRPEDFEVFVTKHENRLYRTALAITGNVSDAEDVVQEAFLRAYEKAPEFESEEHEKAWLIRVTVNLCNSCLRSPWRKRTEPLLDSYPAMDLKQHELLERILALPPKYRTVIHLFYYEGYSIKDISGLTGQKEATIRSHLTRARQKLKSVLKEDDYESI</sequence>
<dbReference type="OrthoDB" id="9795666at2"/>
<evidence type="ECO:0000259" key="7">
    <source>
        <dbReference type="Pfam" id="PF04542"/>
    </source>
</evidence>
<dbReference type="InterPro" id="IPR014284">
    <property type="entry name" value="RNA_pol_sigma-70_dom"/>
</dbReference>
<feature type="domain" description="RNA polymerase sigma factor 70 region 4 type 2" evidence="8">
    <location>
        <begin position="99"/>
        <end position="151"/>
    </location>
</feature>
<keyword evidence="4 6" id="KW-0238">DNA-binding</keyword>
<dbReference type="GO" id="GO:0003677">
    <property type="term" value="F:DNA binding"/>
    <property type="evidence" value="ECO:0007669"/>
    <property type="project" value="UniProtKB-KW"/>
</dbReference>